<feature type="transmembrane region" description="Helical" evidence="1">
    <location>
        <begin position="66"/>
        <end position="88"/>
    </location>
</feature>
<evidence type="ECO:0000256" key="1">
    <source>
        <dbReference type="SAM" id="Phobius"/>
    </source>
</evidence>
<evidence type="ECO:0000313" key="2">
    <source>
        <dbReference type="EMBL" id="HEF26459.1"/>
    </source>
</evidence>
<organism evidence="2">
    <name type="scientific">Pseudomonas graminis</name>
    <dbReference type="NCBI Taxonomy" id="158627"/>
    <lineage>
        <taxon>Bacteria</taxon>
        <taxon>Pseudomonadati</taxon>
        <taxon>Pseudomonadota</taxon>
        <taxon>Gammaproteobacteria</taxon>
        <taxon>Pseudomonadales</taxon>
        <taxon>Pseudomonadaceae</taxon>
        <taxon>Pseudomonas</taxon>
    </lineage>
</organism>
<dbReference type="InterPro" id="IPR010699">
    <property type="entry name" value="DUF1275"/>
</dbReference>
<dbReference type="PANTHER" id="PTHR37314:SF4">
    <property type="entry name" value="UPF0700 TRANSMEMBRANE PROTEIN YOAK"/>
    <property type="match status" value="1"/>
</dbReference>
<keyword evidence="1" id="KW-0812">Transmembrane</keyword>
<gene>
    <name evidence="2" type="ORF">ENP23_11835</name>
</gene>
<dbReference type="PANTHER" id="PTHR37314">
    <property type="entry name" value="SLR0142 PROTEIN"/>
    <property type="match status" value="1"/>
</dbReference>
<feature type="transmembrane region" description="Helical" evidence="1">
    <location>
        <begin position="197"/>
        <end position="215"/>
    </location>
</feature>
<feature type="transmembrane region" description="Helical" evidence="1">
    <location>
        <begin position="127"/>
        <end position="147"/>
    </location>
</feature>
<accession>A0A7C1XEI8</accession>
<protein>
    <submittedName>
        <fullName evidence="2">DUF1275 domain-containing protein</fullName>
    </submittedName>
</protein>
<comment type="caution">
    <text evidence="2">The sequence shown here is derived from an EMBL/GenBank/DDBJ whole genome shotgun (WGS) entry which is preliminary data.</text>
</comment>
<feature type="transmembrane region" description="Helical" evidence="1">
    <location>
        <begin position="221"/>
        <end position="240"/>
    </location>
</feature>
<dbReference type="EMBL" id="DSIN01000020">
    <property type="protein sequence ID" value="HEF26459.1"/>
    <property type="molecule type" value="Genomic_DNA"/>
</dbReference>
<keyword evidence="1" id="KW-1133">Transmembrane helix</keyword>
<keyword evidence="1" id="KW-0472">Membrane</keyword>
<proteinExistence type="predicted"/>
<feature type="transmembrane region" description="Helical" evidence="1">
    <location>
        <begin position="100"/>
        <end position="121"/>
    </location>
</feature>
<feature type="transmembrane region" description="Helical" evidence="1">
    <location>
        <begin position="21"/>
        <end position="46"/>
    </location>
</feature>
<sequence length="257" mass="27587">MAIRYIRSLTGRRRTPDANRQLGLALAFVAGAINAGGFLAVQQYTSHMTGIVSSMADNAVLGAYDLLLRGASALLSFMAGAACSAIMVNYSRRRRLHSAFALPLLFEAFLLLCFGFLGPRLAAVDGLIVSLTVMLLCFIMGLQNALITKVSKAEIRTTHVTGIITDIGIELGKLFYWNGPTPPGQPRVLANRGRLKLLTALALSFFAGGVVGAYGFKHVGYSATVPLSLVLGVLAVVPALDDVRRYVRRYVRRAGRG</sequence>
<dbReference type="AlphaFoldDB" id="A0A7C1XEI8"/>
<dbReference type="Pfam" id="PF06912">
    <property type="entry name" value="DUF1275"/>
    <property type="match status" value="1"/>
</dbReference>
<reference evidence="2" key="1">
    <citation type="journal article" date="2020" name="mSystems">
        <title>Genome- and Community-Level Interaction Insights into Carbon Utilization and Element Cycling Functions of Hydrothermarchaeota in Hydrothermal Sediment.</title>
        <authorList>
            <person name="Zhou Z."/>
            <person name="Liu Y."/>
            <person name="Xu W."/>
            <person name="Pan J."/>
            <person name="Luo Z.H."/>
            <person name="Li M."/>
        </authorList>
    </citation>
    <scope>NUCLEOTIDE SEQUENCE [LARGE SCALE GENOMIC DNA]</scope>
    <source>
        <strain evidence="2">SpSt-200</strain>
    </source>
</reference>
<name>A0A7C1XEI8_9PSED</name>